<keyword evidence="3" id="KW-0863">Zinc-finger</keyword>
<feature type="region of interest" description="Disordered" evidence="6">
    <location>
        <begin position="1"/>
        <end position="22"/>
    </location>
</feature>
<evidence type="ECO:0000313" key="9">
    <source>
        <dbReference type="Proteomes" id="UP001177023"/>
    </source>
</evidence>
<feature type="domain" description="Phorbol-ester/DAG-type" evidence="7">
    <location>
        <begin position="117"/>
        <end position="168"/>
    </location>
</feature>
<name>A0AA36D098_9BILA</name>
<dbReference type="PROSITE" id="PS50081">
    <property type="entry name" value="ZF_DAG_PE_2"/>
    <property type="match status" value="2"/>
</dbReference>
<comment type="similarity">
    <text evidence="5">Belongs to the DEF8 family.</text>
</comment>
<dbReference type="PANTHER" id="PTHR12326">
    <property type="entry name" value="PLECKSTRIN HOMOLOGY DOMAIN CONTAINING PROTEIN"/>
    <property type="match status" value="1"/>
</dbReference>
<dbReference type="Pfam" id="PF00130">
    <property type="entry name" value="C1_1"/>
    <property type="match status" value="1"/>
</dbReference>
<dbReference type="SMART" id="SM00109">
    <property type="entry name" value="C1"/>
    <property type="match status" value="2"/>
</dbReference>
<keyword evidence="1" id="KW-0479">Metal-binding</keyword>
<dbReference type="Proteomes" id="UP001177023">
    <property type="component" value="Unassembled WGS sequence"/>
</dbReference>
<dbReference type="EMBL" id="CATQJA010002654">
    <property type="protein sequence ID" value="CAJ0578625.1"/>
    <property type="molecule type" value="Genomic_DNA"/>
</dbReference>
<feature type="domain" description="Phorbol-ester/DAG-type" evidence="7">
    <location>
        <begin position="349"/>
        <end position="414"/>
    </location>
</feature>
<dbReference type="SMART" id="SM01175">
    <property type="entry name" value="DUF4206"/>
    <property type="match status" value="1"/>
</dbReference>
<evidence type="ECO:0000313" key="8">
    <source>
        <dbReference type="EMBL" id="CAJ0578625.1"/>
    </source>
</evidence>
<dbReference type="InterPro" id="IPR051366">
    <property type="entry name" value="DEF8"/>
</dbReference>
<accession>A0AA36D098</accession>
<dbReference type="GO" id="GO:0008270">
    <property type="term" value="F:zinc ion binding"/>
    <property type="evidence" value="ECO:0007669"/>
    <property type="project" value="UniProtKB-KW"/>
</dbReference>
<comment type="caution">
    <text evidence="8">The sequence shown here is derived from an EMBL/GenBank/DDBJ whole genome shotgun (WGS) entry which is preliminary data.</text>
</comment>
<keyword evidence="4" id="KW-0862">Zinc</keyword>
<dbReference type="CDD" id="cd20819">
    <property type="entry name" value="C1_DEF8"/>
    <property type="match status" value="1"/>
</dbReference>
<dbReference type="InterPro" id="IPR025258">
    <property type="entry name" value="RH_dom"/>
</dbReference>
<dbReference type="Gene3D" id="3.30.60.20">
    <property type="match status" value="1"/>
</dbReference>
<reference evidence="8" key="1">
    <citation type="submission" date="2023-06" db="EMBL/GenBank/DDBJ databases">
        <authorList>
            <person name="Delattre M."/>
        </authorList>
    </citation>
    <scope>NUCLEOTIDE SEQUENCE</scope>
    <source>
        <strain evidence="8">AF72</strain>
    </source>
</reference>
<keyword evidence="9" id="KW-1185">Reference proteome</keyword>
<feature type="compositionally biased region" description="Polar residues" evidence="6">
    <location>
        <begin position="435"/>
        <end position="471"/>
    </location>
</feature>
<evidence type="ECO:0000256" key="4">
    <source>
        <dbReference type="ARBA" id="ARBA00022833"/>
    </source>
</evidence>
<gene>
    <name evidence="8" type="ORF">MSPICULIGERA_LOCUS16869</name>
</gene>
<dbReference type="PROSITE" id="PS00479">
    <property type="entry name" value="ZF_DAG_PE_1"/>
    <property type="match status" value="1"/>
</dbReference>
<dbReference type="PANTHER" id="PTHR12326:SF3">
    <property type="entry name" value="DIFFERENTIALLY EXPRESSED IN FDCP 8 HOMOLOG"/>
    <property type="match status" value="1"/>
</dbReference>
<dbReference type="Pfam" id="PF13901">
    <property type="entry name" value="RH_dom"/>
    <property type="match status" value="1"/>
</dbReference>
<evidence type="ECO:0000256" key="5">
    <source>
        <dbReference type="ARBA" id="ARBA00029450"/>
    </source>
</evidence>
<protein>
    <recommendedName>
        <fullName evidence="7">Phorbol-ester/DAG-type domain-containing protein</fullName>
    </recommendedName>
</protein>
<dbReference type="CDD" id="cd00029">
    <property type="entry name" value="C1"/>
    <property type="match status" value="1"/>
</dbReference>
<keyword evidence="2" id="KW-0677">Repeat</keyword>
<evidence type="ECO:0000256" key="6">
    <source>
        <dbReference type="SAM" id="MobiDB-lite"/>
    </source>
</evidence>
<proteinExistence type="inferred from homology"/>
<dbReference type="InterPro" id="IPR047983">
    <property type="entry name" value="DEF8_C1"/>
</dbReference>
<dbReference type="SUPFAM" id="SSF57889">
    <property type="entry name" value="Cysteine-rich domain"/>
    <property type="match status" value="1"/>
</dbReference>
<dbReference type="AlphaFoldDB" id="A0AA36D098"/>
<feature type="region of interest" description="Disordered" evidence="6">
    <location>
        <begin position="434"/>
        <end position="482"/>
    </location>
</feature>
<sequence>MSSLPNINHLRRDSSNSNYSGEQTIVDGMIEKAVLERIDGSKQDKVDRLEQLSIAIAVCKEKLRDQSLQATPDGTPTESLDLNLKKLLMEKLVEYGLEKQNLQDAQEQSMEYKKIRGHDFTAQSARGKNPCCEVCLHTIWRLVQYWRRCRTCGMRVHEKCLDSVKRDCASMVGLRVDFEYDTTITPELGLHVQKFRCAECEQHIVFDSSSAKEPRLCGLTGLYYCPDCHWNDEWPIPARLIHNMDPTPHPVCRSTKQLLAITQNKPLISLHDYNPRLFALHSGLKKVHRFRKDFLVMKCYFVSCKNARSLRILQYLRKHQHFVEDSRLYTLNELRDISTGRLCNELEDIHTVFRKHIEEECETCRGNGFYCELCDSNKKEKNQLLFPFSEGVSMCSKCCFVFHKKCFDAAEQNCPSRTLPQSAMEHSLLMESAMELSQQTRSEEVLSQTTRSAVEPSPTTTSEMVPSQCTALPSAMELSRPA</sequence>
<organism evidence="8 9">
    <name type="scientific">Mesorhabditis spiculigera</name>
    <dbReference type="NCBI Taxonomy" id="96644"/>
    <lineage>
        <taxon>Eukaryota</taxon>
        <taxon>Metazoa</taxon>
        <taxon>Ecdysozoa</taxon>
        <taxon>Nematoda</taxon>
        <taxon>Chromadorea</taxon>
        <taxon>Rhabditida</taxon>
        <taxon>Rhabditina</taxon>
        <taxon>Rhabditomorpha</taxon>
        <taxon>Rhabditoidea</taxon>
        <taxon>Rhabditidae</taxon>
        <taxon>Mesorhabditinae</taxon>
        <taxon>Mesorhabditis</taxon>
    </lineage>
</organism>
<evidence type="ECO:0000259" key="7">
    <source>
        <dbReference type="PROSITE" id="PS50081"/>
    </source>
</evidence>
<evidence type="ECO:0000256" key="1">
    <source>
        <dbReference type="ARBA" id="ARBA00022723"/>
    </source>
</evidence>
<evidence type="ECO:0000256" key="3">
    <source>
        <dbReference type="ARBA" id="ARBA00022771"/>
    </source>
</evidence>
<dbReference type="InterPro" id="IPR002219">
    <property type="entry name" value="PKC_DAG/PE"/>
</dbReference>
<feature type="non-terminal residue" evidence="8">
    <location>
        <position position="1"/>
    </location>
</feature>
<dbReference type="InterPro" id="IPR046349">
    <property type="entry name" value="C1-like_sf"/>
</dbReference>
<evidence type="ECO:0000256" key="2">
    <source>
        <dbReference type="ARBA" id="ARBA00022737"/>
    </source>
</evidence>